<proteinExistence type="predicted"/>
<accession>A0A147K505</accession>
<gene>
    <name evidence="3" type="ORF">Q75_14605</name>
</gene>
<feature type="transmembrane region" description="Helical" evidence="1">
    <location>
        <begin position="211"/>
        <end position="231"/>
    </location>
</feature>
<dbReference type="GO" id="GO:0004175">
    <property type="term" value="F:endopeptidase activity"/>
    <property type="evidence" value="ECO:0007669"/>
    <property type="project" value="UniProtKB-ARBA"/>
</dbReference>
<dbReference type="RefSeq" id="WP_010170615.1">
    <property type="nucleotide sequence ID" value="NZ_LDYG01000048.1"/>
</dbReference>
<dbReference type="Pfam" id="PF02517">
    <property type="entry name" value="Rce1-like"/>
    <property type="match status" value="1"/>
</dbReference>
<keyword evidence="4" id="KW-1185">Reference proteome</keyword>
<name>A0A147K505_9BACI</name>
<sequence>MKVKLKLSLFFTFLGFLATLALLWVQESATAELLEGIENAPSPFIINVITVVQQVILTFLASIIGLSLLPRVGLEVPFFRSLVDKTYSFSWSRSAILTAVFGGAVGSLIISLADTYVFSLQIPSLEDMNVPESWVKSLLMSVLYGGVWEEIFIRLFFMTLIIWLLSILFRKTAPQIPVWMYWAGIMVASVGFGIGHLPATASLFGELTTVLVVRAIVLNGVLGVFFGYLFWKKGLVYAMIAHVFYHVANFIIWMHIF</sequence>
<evidence type="ECO:0000256" key="1">
    <source>
        <dbReference type="SAM" id="Phobius"/>
    </source>
</evidence>
<feature type="transmembrane region" description="Helical" evidence="1">
    <location>
        <begin position="55"/>
        <end position="74"/>
    </location>
</feature>
<dbReference type="PATRIC" id="fig|1150625.3.peg.3055"/>
<feature type="domain" description="CAAX prenyl protease 2/Lysostaphin resistance protein A-like" evidence="2">
    <location>
        <begin position="134"/>
        <end position="246"/>
    </location>
</feature>
<dbReference type="AlphaFoldDB" id="A0A147K505"/>
<evidence type="ECO:0000259" key="2">
    <source>
        <dbReference type="Pfam" id="PF02517"/>
    </source>
</evidence>
<reference evidence="3 4" key="1">
    <citation type="journal article" date="2016" name="Front. Microbiol.">
        <title>Microevolution Analysis of Bacillus coahuilensis Unveils Differences in Phosphorus Acquisition Strategies and Their Regulation.</title>
        <authorList>
            <person name="Gomez-Lunar Z."/>
            <person name="Hernandez-Gonzalez I."/>
            <person name="Rodriguez-Torres M.D."/>
            <person name="Souza V."/>
            <person name="Olmedo-Alvarez G."/>
        </authorList>
    </citation>
    <scope>NUCLEOTIDE SEQUENCE [LARGE SCALE GENOMIC DNA]</scope>
    <source>
        <strain evidence="4">p1.1.43</strain>
    </source>
</reference>
<feature type="transmembrane region" description="Helical" evidence="1">
    <location>
        <begin position="181"/>
        <end position="199"/>
    </location>
</feature>
<dbReference type="EMBL" id="LDYG01000048">
    <property type="protein sequence ID" value="KUP04686.1"/>
    <property type="molecule type" value="Genomic_DNA"/>
</dbReference>
<keyword evidence="1" id="KW-1133">Transmembrane helix</keyword>
<feature type="transmembrane region" description="Helical" evidence="1">
    <location>
        <begin position="95"/>
        <end position="118"/>
    </location>
</feature>
<dbReference type="OrthoDB" id="378663at2"/>
<comment type="caution">
    <text evidence="3">The sequence shown here is derived from an EMBL/GenBank/DDBJ whole genome shotgun (WGS) entry which is preliminary data.</text>
</comment>
<evidence type="ECO:0000313" key="3">
    <source>
        <dbReference type="EMBL" id="KUP04686.1"/>
    </source>
</evidence>
<organism evidence="3 4">
    <name type="scientific">Bacillus coahuilensis p1.1.43</name>
    <dbReference type="NCBI Taxonomy" id="1150625"/>
    <lineage>
        <taxon>Bacteria</taxon>
        <taxon>Bacillati</taxon>
        <taxon>Bacillota</taxon>
        <taxon>Bacilli</taxon>
        <taxon>Bacillales</taxon>
        <taxon>Bacillaceae</taxon>
        <taxon>Bacillus</taxon>
    </lineage>
</organism>
<dbReference type="GO" id="GO:0080120">
    <property type="term" value="P:CAAX-box protein maturation"/>
    <property type="evidence" value="ECO:0007669"/>
    <property type="project" value="UniProtKB-ARBA"/>
</dbReference>
<protein>
    <recommendedName>
        <fullName evidence="2">CAAX prenyl protease 2/Lysostaphin resistance protein A-like domain-containing protein</fullName>
    </recommendedName>
</protein>
<feature type="transmembrane region" description="Helical" evidence="1">
    <location>
        <begin position="151"/>
        <end position="169"/>
    </location>
</feature>
<dbReference type="Proteomes" id="UP000074108">
    <property type="component" value="Unassembled WGS sequence"/>
</dbReference>
<dbReference type="InterPro" id="IPR003675">
    <property type="entry name" value="Rce1/LyrA-like_dom"/>
</dbReference>
<keyword evidence="1" id="KW-0472">Membrane</keyword>
<evidence type="ECO:0000313" key="4">
    <source>
        <dbReference type="Proteomes" id="UP000074108"/>
    </source>
</evidence>
<keyword evidence="1" id="KW-0812">Transmembrane</keyword>
<feature type="transmembrane region" description="Helical" evidence="1">
    <location>
        <begin position="236"/>
        <end position="256"/>
    </location>
</feature>